<accession>A0A377JN58</accession>
<gene>
    <name evidence="2" type="ORF">NCTC12221_00613</name>
</gene>
<dbReference type="AlphaFoldDB" id="A0A377JN58"/>
<evidence type="ECO:0000256" key="1">
    <source>
        <dbReference type="SAM" id="MobiDB-lite"/>
    </source>
</evidence>
<feature type="compositionally biased region" description="Low complexity" evidence="1">
    <location>
        <begin position="67"/>
        <end position="85"/>
    </location>
</feature>
<name>A0A377JN58_9HELI</name>
<feature type="region of interest" description="Disordered" evidence="1">
    <location>
        <begin position="59"/>
        <end position="89"/>
    </location>
</feature>
<organism evidence="2 3">
    <name type="scientific">Helicobacter cinaedi</name>
    <dbReference type="NCBI Taxonomy" id="213"/>
    <lineage>
        <taxon>Bacteria</taxon>
        <taxon>Pseudomonadati</taxon>
        <taxon>Campylobacterota</taxon>
        <taxon>Epsilonproteobacteria</taxon>
        <taxon>Campylobacterales</taxon>
        <taxon>Helicobacteraceae</taxon>
        <taxon>Helicobacter</taxon>
    </lineage>
</organism>
<reference evidence="2 3" key="1">
    <citation type="submission" date="2018-06" db="EMBL/GenBank/DDBJ databases">
        <authorList>
            <consortium name="Pathogen Informatics"/>
            <person name="Doyle S."/>
        </authorList>
    </citation>
    <scope>NUCLEOTIDE SEQUENCE [LARGE SCALE GENOMIC DNA]</scope>
    <source>
        <strain evidence="2 3">NCTC12221</strain>
    </source>
</reference>
<evidence type="ECO:0000313" key="3">
    <source>
        <dbReference type="Proteomes" id="UP000255335"/>
    </source>
</evidence>
<proteinExistence type="predicted"/>
<dbReference type="Proteomes" id="UP000255335">
    <property type="component" value="Unassembled WGS sequence"/>
</dbReference>
<evidence type="ECO:0000313" key="2">
    <source>
        <dbReference type="EMBL" id="STP09178.1"/>
    </source>
</evidence>
<dbReference type="EMBL" id="UGHZ01000001">
    <property type="protein sequence ID" value="STP09178.1"/>
    <property type="molecule type" value="Genomic_DNA"/>
</dbReference>
<protein>
    <submittedName>
        <fullName evidence="2">Periplasmic protein</fullName>
    </submittedName>
</protein>
<dbReference type="RefSeq" id="WP_258554146.1">
    <property type="nucleotide sequence ID" value="NZ_UGHZ01000001.1"/>
</dbReference>
<sequence>MKKILFLCLSVGLWAGEWEMFSDGKDTYIYSTNTGEIYIRHQMGKKNYEDVFVKMPRGMQPSEVKNSRQSSISQSPQTPQVSQDSSEAERLKDMQLNALKKSQDMLNAAIE</sequence>